<comment type="caution">
    <text evidence="2">The sequence shown here is derived from an EMBL/GenBank/DDBJ whole genome shotgun (WGS) entry which is preliminary data.</text>
</comment>
<feature type="transmembrane region" description="Helical" evidence="1">
    <location>
        <begin position="169"/>
        <end position="189"/>
    </location>
</feature>
<dbReference type="EMBL" id="ADVG01000004">
    <property type="protein sequence ID" value="EFH82885.1"/>
    <property type="molecule type" value="Genomic_DNA"/>
</dbReference>
<protein>
    <submittedName>
        <fullName evidence="2">Uncharacterized protein</fullName>
    </submittedName>
</protein>
<reference evidence="2 3" key="1">
    <citation type="journal article" date="2011" name="Stand. Genomic Sci.">
        <title>Non-contiguous finished genome sequence and contextual data of the filamentous soil bacterium Ktedonobacter racemifer type strain (SOSP1-21).</title>
        <authorList>
            <person name="Chang Y.J."/>
            <person name="Land M."/>
            <person name="Hauser L."/>
            <person name="Chertkov O."/>
            <person name="Del Rio T.G."/>
            <person name="Nolan M."/>
            <person name="Copeland A."/>
            <person name="Tice H."/>
            <person name="Cheng J.F."/>
            <person name="Lucas S."/>
            <person name="Han C."/>
            <person name="Goodwin L."/>
            <person name="Pitluck S."/>
            <person name="Ivanova N."/>
            <person name="Ovchinikova G."/>
            <person name="Pati A."/>
            <person name="Chen A."/>
            <person name="Palaniappan K."/>
            <person name="Mavromatis K."/>
            <person name="Liolios K."/>
            <person name="Brettin T."/>
            <person name="Fiebig A."/>
            <person name="Rohde M."/>
            <person name="Abt B."/>
            <person name="Goker M."/>
            <person name="Detter J.C."/>
            <person name="Woyke T."/>
            <person name="Bristow J."/>
            <person name="Eisen J.A."/>
            <person name="Markowitz V."/>
            <person name="Hugenholtz P."/>
            <person name="Kyrpides N.C."/>
            <person name="Klenk H.P."/>
            <person name="Lapidus A."/>
        </authorList>
    </citation>
    <scope>NUCLEOTIDE SEQUENCE [LARGE SCALE GENOMIC DNA]</scope>
    <source>
        <strain evidence="3">DSM 44963</strain>
    </source>
</reference>
<name>D6U2Y0_KTERA</name>
<dbReference type="AlphaFoldDB" id="D6U2Y0"/>
<feature type="transmembrane region" description="Helical" evidence="1">
    <location>
        <begin position="123"/>
        <end position="142"/>
    </location>
</feature>
<dbReference type="RefSeq" id="WP_007921324.1">
    <property type="nucleotide sequence ID" value="NZ_ADVG01000004.1"/>
</dbReference>
<feature type="transmembrane region" description="Helical" evidence="1">
    <location>
        <begin position="63"/>
        <end position="83"/>
    </location>
</feature>
<organism evidence="2 3">
    <name type="scientific">Ktedonobacter racemifer DSM 44963</name>
    <dbReference type="NCBI Taxonomy" id="485913"/>
    <lineage>
        <taxon>Bacteria</taxon>
        <taxon>Bacillati</taxon>
        <taxon>Chloroflexota</taxon>
        <taxon>Ktedonobacteria</taxon>
        <taxon>Ktedonobacterales</taxon>
        <taxon>Ktedonobacteraceae</taxon>
        <taxon>Ktedonobacter</taxon>
    </lineage>
</organism>
<gene>
    <name evidence="2" type="ORF">Krac_3760</name>
</gene>
<dbReference type="OrthoDB" id="160072at2"/>
<proteinExistence type="predicted"/>
<keyword evidence="1" id="KW-0812">Transmembrane</keyword>
<evidence type="ECO:0000256" key="1">
    <source>
        <dbReference type="SAM" id="Phobius"/>
    </source>
</evidence>
<dbReference type="STRING" id="485913.Krac_3760"/>
<evidence type="ECO:0000313" key="2">
    <source>
        <dbReference type="EMBL" id="EFH82885.1"/>
    </source>
</evidence>
<keyword evidence="1" id="KW-1133">Transmembrane helix</keyword>
<sequence>MKTQTSNVKENATEELLAPGGIGMAVAVDWGLTVQTVLTPVFALFSHSNQANMMKMAGPNSPIGNILFFVVALLAACVFAWFGEMVRSGRNWARIIQIVVSVLLSLAGIVGLINLYQSIAVGNFWPIVAEIILVIISPLIVWRMTRPSTARWFKLVTPVEARKRHGGKWVWFIILCSIIGGVLQAIAAMR</sequence>
<feature type="transmembrane region" description="Helical" evidence="1">
    <location>
        <begin position="21"/>
        <end position="43"/>
    </location>
</feature>
<keyword evidence="3" id="KW-1185">Reference proteome</keyword>
<keyword evidence="1" id="KW-0472">Membrane</keyword>
<dbReference type="InParanoid" id="D6U2Y0"/>
<dbReference type="Proteomes" id="UP000004508">
    <property type="component" value="Unassembled WGS sequence"/>
</dbReference>
<accession>D6U2Y0</accession>
<feature type="transmembrane region" description="Helical" evidence="1">
    <location>
        <begin position="95"/>
        <end position="117"/>
    </location>
</feature>
<evidence type="ECO:0000313" key="3">
    <source>
        <dbReference type="Proteomes" id="UP000004508"/>
    </source>
</evidence>